<sequence length="297" mass="31685">MTSTPLPRSSDLEFALELADLADSISLPRFRAADLRIDTKPDRTFVTDADQAVERALRERIEAECPDDGFFGEETGREDRGSRRWILDPIDGTSNYLRGVPNWATLIALEVNGVPTLGVVSAPAFGARWWAELGSGAWGQNSGEEPRRLRVSGVSDLEHASLSFQSIEQWDLAGYLRPLIDLSRAVWRDRAYGDMWSYMMLAEGFVDIVAEFDVKPYDLAALVPIVREAGGRFTDIAGAESAWNGSSLATNGAVHDAVLGLVADSHAAHAGDGGGAETGTGAPAAATGSPAAPGAAR</sequence>
<dbReference type="FunFam" id="3.30.540.10:FF:000003">
    <property type="entry name" value="Inositol-1-monophosphatase"/>
    <property type="match status" value="1"/>
</dbReference>
<evidence type="ECO:0000256" key="4">
    <source>
        <dbReference type="ARBA" id="ARBA00013085"/>
    </source>
</evidence>
<dbReference type="GO" id="GO:0046872">
    <property type="term" value="F:metal ion binding"/>
    <property type="evidence" value="ECO:0007669"/>
    <property type="project" value="UniProtKB-KW"/>
</dbReference>
<feature type="binding site" evidence="12">
    <location>
        <position position="91"/>
    </location>
    <ligand>
        <name>Mg(2+)</name>
        <dbReference type="ChEBI" id="CHEBI:18420"/>
        <label>1</label>
        <note>catalytic</note>
    </ligand>
</feature>
<dbReference type="GO" id="GO:0000105">
    <property type="term" value="P:L-histidine biosynthetic process"/>
    <property type="evidence" value="ECO:0007669"/>
    <property type="project" value="TreeGrafter"/>
</dbReference>
<comment type="function">
    <text evidence="11">Catalyzes the dephosphorylation of histidinol-phosphate to histidinol, the direct precursor of histidine.</text>
</comment>
<evidence type="ECO:0000256" key="2">
    <source>
        <dbReference type="ARBA" id="ARBA00004970"/>
    </source>
</evidence>
<keyword evidence="7" id="KW-0378">Hydrolase</keyword>
<dbReference type="EMBL" id="JAEHOI010000002">
    <property type="protein sequence ID" value="MBK0420854.1"/>
    <property type="molecule type" value="Genomic_DNA"/>
</dbReference>
<dbReference type="Pfam" id="PF00459">
    <property type="entry name" value="Inositol_P"/>
    <property type="match status" value="1"/>
</dbReference>
<evidence type="ECO:0000256" key="7">
    <source>
        <dbReference type="ARBA" id="ARBA00022801"/>
    </source>
</evidence>
<gene>
    <name evidence="14" type="ORF">JD292_02005</name>
</gene>
<protein>
    <recommendedName>
        <fullName evidence="5">Histidinol-phosphatase</fullName>
        <ecNumber evidence="4">3.1.3.15</ecNumber>
    </recommendedName>
    <alternativeName>
        <fullName evidence="9">Histidinol-phosphate phosphatase</fullName>
    </alternativeName>
</protein>
<evidence type="ECO:0000256" key="8">
    <source>
        <dbReference type="ARBA" id="ARBA00022842"/>
    </source>
</evidence>
<comment type="pathway">
    <text evidence="2">Amino-acid biosynthesis; L-histidine biosynthesis; L-histidine from 5-phospho-alpha-D-ribose 1-diphosphate: step 8/9.</text>
</comment>
<evidence type="ECO:0000256" key="10">
    <source>
        <dbReference type="ARBA" id="ARBA00049158"/>
    </source>
</evidence>
<comment type="cofactor">
    <cofactor evidence="1 12">
        <name>Mg(2+)</name>
        <dbReference type="ChEBI" id="CHEBI:18420"/>
    </cofactor>
</comment>
<feature type="compositionally biased region" description="Low complexity" evidence="13">
    <location>
        <begin position="279"/>
        <end position="297"/>
    </location>
</feature>
<dbReference type="SUPFAM" id="SSF56655">
    <property type="entry name" value="Carbohydrate phosphatase"/>
    <property type="match status" value="1"/>
</dbReference>
<dbReference type="Proteomes" id="UP000618733">
    <property type="component" value="Unassembled WGS sequence"/>
</dbReference>
<name>A0A934Q9X9_9MICO</name>
<evidence type="ECO:0000256" key="6">
    <source>
        <dbReference type="ARBA" id="ARBA00022723"/>
    </source>
</evidence>
<dbReference type="GO" id="GO:0004401">
    <property type="term" value="F:histidinol-phosphatase activity"/>
    <property type="evidence" value="ECO:0007669"/>
    <property type="project" value="UniProtKB-EC"/>
</dbReference>
<evidence type="ECO:0000313" key="15">
    <source>
        <dbReference type="Proteomes" id="UP000618733"/>
    </source>
</evidence>
<dbReference type="PANTHER" id="PTHR43200">
    <property type="entry name" value="PHOSPHATASE"/>
    <property type="match status" value="1"/>
</dbReference>
<keyword evidence="6 12" id="KW-0479">Metal-binding</keyword>
<dbReference type="PROSITE" id="PS00629">
    <property type="entry name" value="IMP_1"/>
    <property type="match status" value="1"/>
</dbReference>
<organism evidence="14 15">
    <name type="scientific">Leucobacter edaphi</name>
    <dbReference type="NCBI Taxonomy" id="2796472"/>
    <lineage>
        <taxon>Bacteria</taxon>
        <taxon>Bacillati</taxon>
        <taxon>Actinomycetota</taxon>
        <taxon>Actinomycetes</taxon>
        <taxon>Micrococcales</taxon>
        <taxon>Microbacteriaceae</taxon>
        <taxon>Leucobacter</taxon>
    </lineage>
</organism>
<comment type="catalytic activity">
    <reaction evidence="10">
        <text>L-histidinol phosphate + H2O = L-histidinol + phosphate</text>
        <dbReference type="Rhea" id="RHEA:14465"/>
        <dbReference type="ChEBI" id="CHEBI:15377"/>
        <dbReference type="ChEBI" id="CHEBI:43474"/>
        <dbReference type="ChEBI" id="CHEBI:57699"/>
        <dbReference type="ChEBI" id="CHEBI:57980"/>
        <dbReference type="EC" id="3.1.3.15"/>
    </reaction>
</comment>
<evidence type="ECO:0000256" key="13">
    <source>
        <dbReference type="SAM" id="MobiDB-lite"/>
    </source>
</evidence>
<reference evidence="14" key="1">
    <citation type="submission" date="2020-12" db="EMBL/GenBank/DDBJ databases">
        <title>Leucobacter sp. CAS2, isolated from Chromium sludge.</title>
        <authorList>
            <person name="Xu Z."/>
        </authorList>
    </citation>
    <scope>NUCLEOTIDE SEQUENCE</scope>
    <source>
        <strain evidence="14">CSA2</strain>
    </source>
</reference>
<dbReference type="AlphaFoldDB" id="A0A934Q9X9"/>
<dbReference type="InterPro" id="IPR020583">
    <property type="entry name" value="Inositol_monoP_metal-BS"/>
</dbReference>
<feature type="binding site" evidence="12">
    <location>
        <position position="73"/>
    </location>
    <ligand>
        <name>Mg(2+)</name>
        <dbReference type="ChEBI" id="CHEBI:18420"/>
        <label>1</label>
        <note>catalytic</note>
    </ligand>
</feature>
<keyword evidence="8 12" id="KW-0460">Magnesium</keyword>
<proteinExistence type="inferred from homology"/>
<dbReference type="RefSeq" id="WP_200131068.1">
    <property type="nucleotide sequence ID" value="NZ_JAEHOI010000002.1"/>
</dbReference>
<comment type="caution">
    <text evidence="14">The sequence shown here is derived from an EMBL/GenBank/DDBJ whole genome shotgun (WGS) entry which is preliminary data.</text>
</comment>
<dbReference type="InterPro" id="IPR051090">
    <property type="entry name" value="Inositol_monoP_superfamily"/>
</dbReference>
<evidence type="ECO:0000256" key="12">
    <source>
        <dbReference type="PIRSR" id="PIRSR600760-2"/>
    </source>
</evidence>
<comment type="similarity">
    <text evidence="3">Belongs to the inositol monophosphatase superfamily.</text>
</comment>
<evidence type="ECO:0000256" key="11">
    <source>
        <dbReference type="ARBA" id="ARBA00053547"/>
    </source>
</evidence>
<dbReference type="Gene3D" id="3.30.540.10">
    <property type="entry name" value="Fructose-1,6-Bisphosphatase, subunit A, domain 1"/>
    <property type="match status" value="1"/>
</dbReference>
<dbReference type="PRINTS" id="PR00377">
    <property type="entry name" value="IMPHPHTASES"/>
</dbReference>
<evidence type="ECO:0000256" key="1">
    <source>
        <dbReference type="ARBA" id="ARBA00001946"/>
    </source>
</evidence>
<dbReference type="PANTHER" id="PTHR43200:SF6">
    <property type="entry name" value="3'(2'),5'-BISPHOSPHATE NUCLEOTIDASE"/>
    <property type="match status" value="1"/>
</dbReference>
<feature type="binding site" evidence="12">
    <location>
        <position position="218"/>
    </location>
    <ligand>
        <name>Mg(2+)</name>
        <dbReference type="ChEBI" id="CHEBI:18420"/>
        <label>1</label>
        <note>catalytic</note>
    </ligand>
</feature>
<evidence type="ECO:0000256" key="9">
    <source>
        <dbReference type="ARBA" id="ARBA00033209"/>
    </source>
</evidence>
<feature type="binding site" evidence="12">
    <location>
        <position position="88"/>
    </location>
    <ligand>
        <name>Mg(2+)</name>
        <dbReference type="ChEBI" id="CHEBI:18420"/>
        <label>1</label>
        <note>catalytic</note>
    </ligand>
</feature>
<dbReference type="EC" id="3.1.3.15" evidence="4"/>
<evidence type="ECO:0000256" key="3">
    <source>
        <dbReference type="ARBA" id="ARBA00009759"/>
    </source>
</evidence>
<evidence type="ECO:0000313" key="14">
    <source>
        <dbReference type="EMBL" id="MBK0420854.1"/>
    </source>
</evidence>
<dbReference type="InterPro" id="IPR000760">
    <property type="entry name" value="Inositol_monophosphatase-like"/>
</dbReference>
<feature type="region of interest" description="Disordered" evidence="13">
    <location>
        <begin position="270"/>
        <end position="297"/>
    </location>
</feature>
<dbReference type="Gene3D" id="3.40.190.80">
    <property type="match status" value="1"/>
</dbReference>
<keyword evidence="15" id="KW-1185">Reference proteome</keyword>
<accession>A0A934Q9X9</accession>
<feature type="binding site" evidence="12">
    <location>
        <position position="90"/>
    </location>
    <ligand>
        <name>Mg(2+)</name>
        <dbReference type="ChEBI" id="CHEBI:18420"/>
        <label>2</label>
    </ligand>
</feature>
<evidence type="ECO:0000256" key="5">
    <source>
        <dbReference type="ARBA" id="ARBA00021697"/>
    </source>
</evidence>